<proteinExistence type="predicted"/>
<accession>A0A098LGQ4</accession>
<evidence type="ECO:0000313" key="1">
    <source>
        <dbReference type="EMBL" id="GAL86155.1"/>
    </source>
</evidence>
<dbReference type="AlphaFoldDB" id="A0A098LGQ4"/>
<organism evidence="1 2">
    <name type="scientific">Sporocytophaga myxococcoides</name>
    <dbReference type="NCBI Taxonomy" id="153721"/>
    <lineage>
        <taxon>Bacteria</taxon>
        <taxon>Pseudomonadati</taxon>
        <taxon>Bacteroidota</taxon>
        <taxon>Cytophagia</taxon>
        <taxon>Cytophagales</taxon>
        <taxon>Cytophagaceae</taxon>
        <taxon>Sporocytophaga</taxon>
    </lineage>
</organism>
<protein>
    <submittedName>
        <fullName evidence="1">Uncharacterized protein</fullName>
    </submittedName>
</protein>
<dbReference type="Proteomes" id="UP000030185">
    <property type="component" value="Unassembled WGS sequence"/>
</dbReference>
<name>A0A098LGQ4_9BACT</name>
<dbReference type="EMBL" id="BBLT01000006">
    <property type="protein sequence ID" value="GAL86155.1"/>
    <property type="molecule type" value="Genomic_DNA"/>
</dbReference>
<dbReference type="STRING" id="153721.MYP_3384"/>
<reference evidence="1 2" key="1">
    <citation type="submission" date="2014-09" db="EMBL/GenBank/DDBJ databases">
        <title>Sporocytophaga myxococcoides PG-01 genome sequencing.</title>
        <authorList>
            <person name="Liu L."/>
            <person name="Gao P.J."/>
            <person name="Chen G.J."/>
            <person name="Wang L.S."/>
        </authorList>
    </citation>
    <scope>NUCLEOTIDE SEQUENCE [LARGE SCALE GENOMIC DNA]</scope>
    <source>
        <strain evidence="1 2">PG-01</strain>
    </source>
</reference>
<gene>
    <name evidence="1" type="ORF">MYP_3384</name>
</gene>
<keyword evidence="2" id="KW-1185">Reference proteome</keyword>
<evidence type="ECO:0000313" key="2">
    <source>
        <dbReference type="Proteomes" id="UP000030185"/>
    </source>
</evidence>
<sequence>MTVYFPEVVTRKGLAVDPVDHVKVPPVKPELLAVRFTEPPSQKISGPLAVICGFGGFG</sequence>
<comment type="caution">
    <text evidence="1">The sequence shown here is derived from an EMBL/GenBank/DDBJ whole genome shotgun (WGS) entry which is preliminary data.</text>
</comment>